<feature type="domain" description="HTH arsR-type" evidence="4">
    <location>
        <begin position="4"/>
        <end position="99"/>
    </location>
</feature>
<dbReference type="SUPFAM" id="SSF46785">
    <property type="entry name" value="Winged helix' DNA-binding domain"/>
    <property type="match status" value="1"/>
</dbReference>
<dbReference type="PANTHER" id="PTHR43132">
    <property type="entry name" value="ARSENICAL RESISTANCE OPERON REPRESSOR ARSR-RELATED"/>
    <property type="match status" value="1"/>
</dbReference>
<dbReference type="Gene3D" id="1.10.10.10">
    <property type="entry name" value="Winged helix-like DNA-binding domain superfamily/Winged helix DNA-binding domain"/>
    <property type="match status" value="1"/>
</dbReference>
<gene>
    <name evidence="5" type="ORF">C4520_16620</name>
</gene>
<proteinExistence type="predicted"/>
<comment type="caution">
    <text evidence="5">The sequence shown here is derived from an EMBL/GenBank/DDBJ whole genome shotgun (WGS) entry which is preliminary data.</text>
</comment>
<accession>A0A3A4NGH2</accession>
<keyword evidence="1" id="KW-0805">Transcription regulation</keyword>
<dbReference type="InterPro" id="IPR001845">
    <property type="entry name" value="HTH_ArsR_DNA-bd_dom"/>
</dbReference>
<organism evidence="5 6">
    <name type="scientific">Abyssobacteria bacterium (strain SURF_5)</name>
    <dbReference type="NCBI Taxonomy" id="2093360"/>
    <lineage>
        <taxon>Bacteria</taxon>
        <taxon>Pseudomonadati</taxon>
        <taxon>Candidatus Hydrogenedentota</taxon>
        <taxon>Candidatus Abyssobacteria</taxon>
    </lineage>
</organism>
<dbReference type="AlphaFoldDB" id="A0A3A4NGH2"/>
<dbReference type="NCBIfam" id="NF033788">
    <property type="entry name" value="HTH_metalloreg"/>
    <property type="match status" value="1"/>
</dbReference>
<evidence type="ECO:0000256" key="2">
    <source>
        <dbReference type="ARBA" id="ARBA00023125"/>
    </source>
</evidence>
<dbReference type="EMBL" id="QZKU01000115">
    <property type="protein sequence ID" value="RJP17456.1"/>
    <property type="molecule type" value="Genomic_DNA"/>
</dbReference>
<dbReference type="InterPro" id="IPR036388">
    <property type="entry name" value="WH-like_DNA-bd_sf"/>
</dbReference>
<protein>
    <submittedName>
        <fullName evidence="5">Transcriptional regulator</fullName>
    </submittedName>
</protein>
<sequence>MKNRNKKIYEMRANILKAMAHPSRLLMIDALNEHGEMCVCDLVDLVGADQSTVSKHLALLKQAGLVDDRKEGTKSFYRLARPCVLNFFECVEQVMEENLKAQQEALSAR</sequence>
<dbReference type="PRINTS" id="PR00778">
    <property type="entry name" value="HTHARSR"/>
</dbReference>
<dbReference type="InterPro" id="IPR011991">
    <property type="entry name" value="ArsR-like_HTH"/>
</dbReference>
<keyword evidence="2" id="KW-0238">DNA-binding</keyword>
<evidence type="ECO:0000313" key="6">
    <source>
        <dbReference type="Proteomes" id="UP000265882"/>
    </source>
</evidence>
<dbReference type="CDD" id="cd00090">
    <property type="entry name" value="HTH_ARSR"/>
    <property type="match status" value="1"/>
</dbReference>
<dbReference type="InterPro" id="IPR051011">
    <property type="entry name" value="Metal_resp_trans_reg"/>
</dbReference>
<reference evidence="5 6" key="1">
    <citation type="journal article" date="2017" name="ISME J.">
        <title>Energy and carbon metabolisms in a deep terrestrial subsurface fluid microbial community.</title>
        <authorList>
            <person name="Momper L."/>
            <person name="Jungbluth S.P."/>
            <person name="Lee M.D."/>
            <person name="Amend J.P."/>
        </authorList>
    </citation>
    <scope>NUCLEOTIDE SEQUENCE [LARGE SCALE GENOMIC DNA]</scope>
    <source>
        <strain evidence="5">SURF_5</strain>
    </source>
</reference>
<dbReference type="GO" id="GO:0003700">
    <property type="term" value="F:DNA-binding transcription factor activity"/>
    <property type="evidence" value="ECO:0007669"/>
    <property type="project" value="InterPro"/>
</dbReference>
<evidence type="ECO:0000313" key="5">
    <source>
        <dbReference type="EMBL" id="RJP17456.1"/>
    </source>
</evidence>
<dbReference type="InterPro" id="IPR036390">
    <property type="entry name" value="WH_DNA-bd_sf"/>
</dbReference>
<dbReference type="SMART" id="SM00418">
    <property type="entry name" value="HTH_ARSR"/>
    <property type="match status" value="1"/>
</dbReference>
<dbReference type="Pfam" id="PF01022">
    <property type="entry name" value="HTH_5"/>
    <property type="match status" value="1"/>
</dbReference>
<evidence type="ECO:0000256" key="3">
    <source>
        <dbReference type="ARBA" id="ARBA00023163"/>
    </source>
</evidence>
<dbReference type="Proteomes" id="UP000265882">
    <property type="component" value="Unassembled WGS sequence"/>
</dbReference>
<name>A0A3A4NGH2_ABYX5</name>
<dbReference type="GO" id="GO:0003677">
    <property type="term" value="F:DNA binding"/>
    <property type="evidence" value="ECO:0007669"/>
    <property type="project" value="UniProtKB-KW"/>
</dbReference>
<evidence type="ECO:0000259" key="4">
    <source>
        <dbReference type="PROSITE" id="PS50987"/>
    </source>
</evidence>
<dbReference type="PANTHER" id="PTHR43132:SF2">
    <property type="entry name" value="ARSENICAL RESISTANCE OPERON REPRESSOR ARSR-RELATED"/>
    <property type="match status" value="1"/>
</dbReference>
<keyword evidence="3" id="KW-0804">Transcription</keyword>
<evidence type="ECO:0000256" key="1">
    <source>
        <dbReference type="ARBA" id="ARBA00023015"/>
    </source>
</evidence>
<dbReference type="PROSITE" id="PS50987">
    <property type="entry name" value="HTH_ARSR_2"/>
    <property type="match status" value="1"/>
</dbReference>